<gene>
    <name evidence="1" type="ORF">ACFFJ8_20665</name>
</gene>
<name>A0ABV6JCZ0_9BACL</name>
<evidence type="ECO:0000313" key="2">
    <source>
        <dbReference type="Proteomes" id="UP001589818"/>
    </source>
</evidence>
<comment type="caution">
    <text evidence="1">The sequence shown here is derived from an EMBL/GenBank/DDBJ whole genome shotgun (WGS) entry which is preliminary data.</text>
</comment>
<protein>
    <submittedName>
        <fullName evidence="1">Uncharacterized protein</fullName>
    </submittedName>
</protein>
<dbReference type="Proteomes" id="UP001589818">
    <property type="component" value="Unassembled WGS sequence"/>
</dbReference>
<evidence type="ECO:0000313" key="1">
    <source>
        <dbReference type="EMBL" id="MFC0393769.1"/>
    </source>
</evidence>
<dbReference type="EMBL" id="JBHLVF010000034">
    <property type="protein sequence ID" value="MFC0393769.1"/>
    <property type="molecule type" value="Genomic_DNA"/>
</dbReference>
<keyword evidence="2" id="KW-1185">Reference proteome</keyword>
<reference evidence="1 2" key="1">
    <citation type="submission" date="2024-09" db="EMBL/GenBank/DDBJ databases">
        <authorList>
            <person name="Sun Q."/>
            <person name="Mori K."/>
        </authorList>
    </citation>
    <scope>NUCLEOTIDE SEQUENCE [LARGE SCALE GENOMIC DNA]</scope>
    <source>
        <strain evidence="1 2">CCM 4839</strain>
    </source>
</reference>
<dbReference type="RefSeq" id="WP_204820557.1">
    <property type="nucleotide sequence ID" value="NZ_JANHOF010000013.1"/>
</dbReference>
<proteinExistence type="predicted"/>
<organism evidence="1 2">
    <name type="scientific">Paenibacillus mendelii</name>
    <dbReference type="NCBI Taxonomy" id="206163"/>
    <lineage>
        <taxon>Bacteria</taxon>
        <taxon>Bacillati</taxon>
        <taxon>Bacillota</taxon>
        <taxon>Bacilli</taxon>
        <taxon>Bacillales</taxon>
        <taxon>Paenibacillaceae</taxon>
        <taxon>Paenibacillus</taxon>
    </lineage>
</organism>
<sequence>MSAKFKMKNVKVVRKTTKRARISSSSTSGCRRRCDEAVDAVQEAGADLSDLFCQLKDRRAARELVRGIRCKNKRLVEHLIGHNCNVVRFFDQDRQSCVRISCTFGDCCDVRITFDICVSNEHCRNLVGGVEDNNRRCCGNSFGRSNMYGGNGFNNY</sequence>
<accession>A0ABV6JCZ0</accession>